<dbReference type="GO" id="GO:0043683">
    <property type="term" value="P:type IV pilus assembly"/>
    <property type="evidence" value="ECO:0007669"/>
    <property type="project" value="InterPro"/>
</dbReference>
<reference evidence="2" key="1">
    <citation type="submission" date="2018-06" db="EMBL/GenBank/DDBJ databases">
        <authorList>
            <person name="Zhirakovskaya E."/>
        </authorList>
    </citation>
    <scope>NUCLEOTIDE SEQUENCE</scope>
</reference>
<dbReference type="Gene3D" id="3.30.70.60">
    <property type="match status" value="1"/>
</dbReference>
<organism evidence="2">
    <name type="scientific">hydrothermal vent metagenome</name>
    <dbReference type="NCBI Taxonomy" id="652676"/>
    <lineage>
        <taxon>unclassified sequences</taxon>
        <taxon>metagenomes</taxon>
        <taxon>ecological metagenomes</taxon>
    </lineage>
</organism>
<dbReference type="Pfam" id="PF04350">
    <property type="entry name" value="PilO"/>
    <property type="match status" value="1"/>
</dbReference>
<feature type="coiled-coil region" evidence="1">
    <location>
        <begin position="53"/>
        <end position="80"/>
    </location>
</feature>
<name>A0A3B0VDL5_9ZZZZ</name>
<dbReference type="InterPro" id="IPR007445">
    <property type="entry name" value="PilO"/>
</dbReference>
<proteinExistence type="predicted"/>
<evidence type="ECO:0000256" key="1">
    <source>
        <dbReference type="SAM" id="Coils"/>
    </source>
</evidence>
<keyword evidence="1" id="KW-0175">Coiled coil</keyword>
<gene>
    <name evidence="2" type="ORF">MNBD_DELTA03-1465</name>
</gene>
<evidence type="ECO:0000313" key="2">
    <source>
        <dbReference type="EMBL" id="VAW41001.1"/>
    </source>
</evidence>
<dbReference type="PANTHER" id="PTHR39555:SF1">
    <property type="entry name" value="TYPE IV PILUS INNER MEMBRANE COMPONENT PILO"/>
    <property type="match status" value="1"/>
</dbReference>
<sequence length="209" mass="23175">MDRKQLQTNLDNFIDTKVATLDNNRKLLIAAAVLLLPVVAFYFLYYSPKADDIGRLESSLRQLQNELTVIKAKASHLGEQKALQKAIEIKFKEASRVIPDTKEIPSLLTNISSLGTGAGLDILSFKPGGESPHDFYAEIPVSISVTGTYHNIGHFLDTVSKLPRIVNVNEIKLSSPTMQGGEMVLKSSINLVTYKFIEPKPKDKKKRGH</sequence>
<dbReference type="AlphaFoldDB" id="A0A3B0VDL5"/>
<dbReference type="PANTHER" id="PTHR39555">
    <property type="entry name" value="FIMBRIAL ASSEMBLY PROTEIN PILO-LIKE PROTEIN-RELATED"/>
    <property type="match status" value="1"/>
</dbReference>
<dbReference type="InterPro" id="IPR014717">
    <property type="entry name" value="Transl_elong_EF1B/ribsomal_bS6"/>
</dbReference>
<protein>
    <submittedName>
        <fullName evidence="2">Type IV pilus biogenesis protein PilO</fullName>
    </submittedName>
</protein>
<dbReference type="GO" id="GO:0043107">
    <property type="term" value="P:type IV pilus-dependent motility"/>
    <property type="evidence" value="ECO:0007669"/>
    <property type="project" value="InterPro"/>
</dbReference>
<dbReference type="EMBL" id="UOEX01000363">
    <property type="protein sequence ID" value="VAW41001.1"/>
    <property type="molecule type" value="Genomic_DNA"/>
</dbReference>
<accession>A0A3B0VDL5</accession>